<evidence type="ECO:0000313" key="2">
    <source>
        <dbReference type="Proteomes" id="UP000176244"/>
    </source>
</evidence>
<dbReference type="OrthoDB" id="9802848at2"/>
<dbReference type="AlphaFoldDB" id="A0A1F2PMU6"/>
<organism evidence="1 2">
    <name type="scientific">Acetobacterium wieringae</name>
    <dbReference type="NCBI Taxonomy" id="52694"/>
    <lineage>
        <taxon>Bacteria</taxon>
        <taxon>Bacillati</taxon>
        <taxon>Bacillota</taxon>
        <taxon>Clostridia</taxon>
        <taxon>Eubacteriales</taxon>
        <taxon>Eubacteriaceae</taxon>
        <taxon>Acetobacterium</taxon>
    </lineage>
</organism>
<name>A0A1F2PMU6_9FIRM</name>
<dbReference type="RefSeq" id="WP_070369897.1">
    <property type="nucleotide sequence ID" value="NZ_LKEU01000013.1"/>
</dbReference>
<protein>
    <submittedName>
        <fullName evidence="1">Uncharacterized protein</fullName>
    </submittedName>
</protein>
<accession>A0A1F2PMU6</accession>
<comment type="caution">
    <text evidence="1">The sequence shown here is derived from an EMBL/GenBank/DDBJ whole genome shotgun (WGS) entry which is preliminary data.</text>
</comment>
<dbReference type="STRING" id="52694.ACWI_05350"/>
<proteinExistence type="predicted"/>
<sequence length="127" mass="14651">MHLDETLYRQICSKKELNVFRDYLGFLEAIGQSTPAEKELLGSFGHQFLINIENTAMAKTYKMPVLLAFYNDGDIKLAVDSDDLYRSFKAFYEKDSNRIDLLRNKATAGAMDWGKREYVSLARRNPI</sequence>
<evidence type="ECO:0000313" key="1">
    <source>
        <dbReference type="EMBL" id="OFV72061.1"/>
    </source>
</evidence>
<reference evidence="1 2" key="1">
    <citation type="submission" date="2015-09" db="EMBL/GenBank/DDBJ databases">
        <title>Genome sequence of Acetobacterium wieringae DSM 1911.</title>
        <authorList>
            <person name="Poehlein A."/>
            <person name="Bengelsdorf F.R."/>
            <person name="Schiel-Bengelsdorf B."/>
            <person name="Duerre P."/>
            <person name="Daniel R."/>
        </authorList>
    </citation>
    <scope>NUCLEOTIDE SEQUENCE [LARGE SCALE GENOMIC DNA]</scope>
    <source>
        <strain evidence="1 2">DSM 1911</strain>
    </source>
</reference>
<dbReference type="Proteomes" id="UP000176244">
    <property type="component" value="Unassembled WGS sequence"/>
</dbReference>
<dbReference type="EMBL" id="LKEU01000013">
    <property type="protein sequence ID" value="OFV72061.1"/>
    <property type="molecule type" value="Genomic_DNA"/>
</dbReference>
<gene>
    <name evidence="1" type="ORF">ACWI_05350</name>
</gene>